<dbReference type="CDD" id="cd06339">
    <property type="entry name" value="PBP1_YraM_LppC_lipoprotein-like"/>
    <property type="match status" value="1"/>
</dbReference>
<evidence type="ECO:0000256" key="6">
    <source>
        <dbReference type="ARBA" id="ARBA00023237"/>
    </source>
</evidence>
<evidence type="ECO:0000256" key="7">
    <source>
        <dbReference type="ARBA" id="ARBA00023288"/>
    </source>
</evidence>
<evidence type="ECO:0000256" key="9">
    <source>
        <dbReference type="SAM" id="SignalP"/>
    </source>
</evidence>
<accession>A0A1B9QYT3</accession>
<comment type="function">
    <text evidence="8">Regulator of peptidoglycan synthesis that is essential for the function of penicillin-binding protein 1A (PBP1a).</text>
</comment>
<dbReference type="GO" id="GO:0031241">
    <property type="term" value="C:periplasmic side of cell outer membrane"/>
    <property type="evidence" value="ECO:0007669"/>
    <property type="project" value="UniProtKB-UniRule"/>
</dbReference>
<dbReference type="Gene3D" id="1.25.40.10">
    <property type="entry name" value="Tetratricopeptide repeat domain"/>
    <property type="match status" value="1"/>
</dbReference>
<evidence type="ECO:0000313" key="11">
    <source>
        <dbReference type="Proteomes" id="UP000093173"/>
    </source>
</evidence>
<keyword evidence="6 8" id="KW-0998">Cell outer membrane</keyword>
<keyword evidence="4 8" id="KW-0472">Membrane</keyword>
<dbReference type="RefSeq" id="WP_065576853.1">
    <property type="nucleotide sequence ID" value="NZ_JBNGCH010000516.1"/>
</dbReference>
<protein>
    <recommendedName>
        <fullName evidence="8">Penicillin-binding protein activator LpoA</fullName>
        <shortName evidence="8">PBP activator LpoA</shortName>
    </recommendedName>
</protein>
<comment type="subunit">
    <text evidence="8">Interacts with PBP1a.</text>
</comment>
<keyword evidence="7 8" id="KW-0449">Lipoprotein</keyword>
<dbReference type="AlphaFoldDB" id="A0A1B9QYT3"/>
<dbReference type="EMBL" id="MAJZ01000516">
    <property type="protein sequence ID" value="OCH75710.1"/>
    <property type="molecule type" value="Genomic_DNA"/>
</dbReference>
<keyword evidence="2 8" id="KW-0133">Cell shape</keyword>
<keyword evidence="3 8" id="KW-0573">Peptidoglycan synthesis</keyword>
<keyword evidence="5 8" id="KW-0564">Palmitate</keyword>
<keyword evidence="1 8" id="KW-0732">Signal</keyword>
<dbReference type="PANTHER" id="PTHR38038:SF1">
    <property type="entry name" value="PENICILLIN-BINDING PROTEIN ACTIVATOR LPOA"/>
    <property type="match status" value="1"/>
</dbReference>
<evidence type="ECO:0000256" key="2">
    <source>
        <dbReference type="ARBA" id="ARBA00022960"/>
    </source>
</evidence>
<keyword evidence="11" id="KW-1185">Reference proteome</keyword>
<gene>
    <name evidence="8" type="primary">lpoA</name>
    <name evidence="10" type="ORF">A6E14_00260</name>
</gene>
<evidence type="ECO:0000256" key="5">
    <source>
        <dbReference type="ARBA" id="ARBA00023139"/>
    </source>
</evidence>
<sequence>MKNHKRISVPRLLTPVALAIVLSACSSTPSAPTYVDILQDPAQSAESYLMQADSAQGSIQRDWLIMAFKAAIESNDIDLANRLSKRIVKLPLDELQQSEWQLSRAELLNSVGEYQQALSQLNFQKQWSLPDQQWVDYYQLRADLYTNQARFFEASKELVYLSAYQDEIEQQQTANLIWTNLERYQSDQMALLSASESEEIIDGWVQLSVYMKTLANSIPMLKNSLEKWFEENPTHPAVMYTPQAIQDVLDLEITKPKNTAILLPLSGKFSKQAQLIRDGFIMAMMNDENRDGQATLTIVDTNKTERTELEAILVEKRIDFIVGPLTKDNVEQLEEIQTNLSQHIPTLALNIPDNLEIGTGTCYIALSPEQEVAQAAKYLHQQGYQYPLVLAPQGKLGQRVSEAFTAEWEKLNDNKVAINLFGDKRQLQRNINSVFGLQDSQQHIAQIEGLLAIPLESQPRSRRDIDAVYIVASGPELTLIKPFIEVAINPDTKPPKLFSNSRSNSGNKQYEDLTGITYSDIPLLLQKDTPLMAQMEQLWEKDSNSERRLQALGIDAYHMMDQLPQMKIMPDHSYQGQTGLLRIDENCIVQREISWAEHGAL</sequence>
<organism evidence="10 11">
    <name type="scientific">Vibrio genomosp. F10</name>
    <dbReference type="NCBI Taxonomy" id="723171"/>
    <lineage>
        <taxon>Bacteria</taxon>
        <taxon>Pseudomonadati</taxon>
        <taxon>Pseudomonadota</taxon>
        <taxon>Gammaproteobacteria</taxon>
        <taxon>Vibrionales</taxon>
        <taxon>Vibrionaceae</taxon>
        <taxon>Vibrio</taxon>
    </lineage>
</organism>
<name>A0A1B9QYT3_9VIBR</name>
<comment type="subcellular location">
    <subcellularLocation>
        <location evidence="8">Cell outer membrane</location>
        <topology evidence="8">Lipid-anchor</topology>
        <orientation evidence="8">Periplasmic side</orientation>
    </subcellularLocation>
</comment>
<dbReference type="GO" id="GO:0009252">
    <property type="term" value="P:peptidoglycan biosynthetic process"/>
    <property type="evidence" value="ECO:0007669"/>
    <property type="project" value="UniProtKB-UniRule"/>
</dbReference>
<evidence type="ECO:0000256" key="1">
    <source>
        <dbReference type="ARBA" id="ARBA00022729"/>
    </source>
</evidence>
<comment type="caution">
    <text evidence="10">The sequence shown here is derived from an EMBL/GenBank/DDBJ whole genome shotgun (WGS) entry which is preliminary data.</text>
</comment>
<dbReference type="PANTHER" id="PTHR38038">
    <property type="entry name" value="PENICILLIN-BINDING PROTEIN ACTIVATOR LPOA"/>
    <property type="match status" value="1"/>
</dbReference>
<feature type="signal peptide" evidence="9">
    <location>
        <begin position="1"/>
        <end position="31"/>
    </location>
</feature>
<dbReference type="InterPro" id="IPR011990">
    <property type="entry name" value="TPR-like_helical_dom_sf"/>
</dbReference>
<dbReference type="Gene3D" id="1.25.40.650">
    <property type="match status" value="1"/>
</dbReference>
<evidence type="ECO:0000256" key="8">
    <source>
        <dbReference type="HAMAP-Rule" id="MF_01890"/>
    </source>
</evidence>
<evidence type="ECO:0000256" key="3">
    <source>
        <dbReference type="ARBA" id="ARBA00022984"/>
    </source>
</evidence>
<evidence type="ECO:0000256" key="4">
    <source>
        <dbReference type="ARBA" id="ARBA00023136"/>
    </source>
</evidence>
<dbReference type="Gene3D" id="3.40.50.2300">
    <property type="match status" value="2"/>
</dbReference>
<evidence type="ECO:0000313" key="10">
    <source>
        <dbReference type="EMBL" id="OCH75710.1"/>
    </source>
</evidence>
<dbReference type="SUPFAM" id="SSF53822">
    <property type="entry name" value="Periplasmic binding protein-like I"/>
    <property type="match status" value="1"/>
</dbReference>
<dbReference type="Proteomes" id="UP000093173">
    <property type="component" value="Unassembled WGS sequence"/>
</dbReference>
<dbReference type="Pfam" id="PF04348">
    <property type="entry name" value="LppC"/>
    <property type="match status" value="1"/>
</dbReference>
<dbReference type="HAMAP" id="MF_01890">
    <property type="entry name" value="LpoA"/>
    <property type="match status" value="1"/>
</dbReference>
<reference evidence="11" key="1">
    <citation type="submission" date="2016-06" db="EMBL/GenBank/DDBJ databases">
        <authorList>
            <person name="Hehemann J.-H."/>
            <person name="Arevalo P."/>
            <person name="Datta M.S."/>
            <person name="Polz M.F."/>
        </authorList>
    </citation>
    <scope>NUCLEOTIDE SEQUENCE [LARGE SCALE GENOMIC DNA]</scope>
    <source>
        <strain evidence="11">9CSC122</strain>
    </source>
</reference>
<proteinExistence type="inferred from homology"/>
<dbReference type="InterPro" id="IPR028082">
    <property type="entry name" value="Peripla_BP_I"/>
</dbReference>
<dbReference type="GO" id="GO:0008360">
    <property type="term" value="P:regulation of cell shape"/>
    <property type="evidence" value="ECO:0007669"/>
    <property type="project" value="UniProtKB-KW"/>
</dbReference>
<dbReference type="InterPro" id="IPR007443">
    <property type="entry name" value="LpoA"/>
</dbReference>
<feature type="chain" id="PRO_5008883174" description="Penicillin-binding protein activator LpoA" evidence="9">
    <location>
        <begin position="32"/>
        <end position="601"/>
    </location>
</feature>
<comment type="similarity">
    <text evidence="8">Belongs to the LpoA family.</text>
</comment>
<dbReference type="PROSITE" id="PS51257">
    <property type="entry name" value="PROKAR_LIPOPROTEIN"/>
    <property type="match status" value="1"/>
</dbReference>
<dbReference type="GO" id="GO:0030234">
    <property type="term" value="F:enzyme regulator activity"/>
    <property type="evidence" value="ECO:0007669"/>
    <property type="project" value="UniProtKB-UniRule"/>
</dbReference>